<gene>
    <name evidence="2" type="ORF">HDG41_006531</name>
</gene>
<dbReference type="AlphaFoldDB" id="A0A7W8LCD2"/>
<dbReference type="EMBL" id="JACHDE010000019">
    <property type="protein sequence ID" value="MBB5404435.1"/>
    <property type="molecule type" value="Genomic_DNA"/>
</dbReference>
<evidence type="ECO:0000313" key="3">
    <source>
        <dbReference type="Proteomes" id="UP000592820"/>
    </source>
</evidence>
<name>A0A7W8LCD2_9BURK</name>
<evidence type="ECO:0000313" key="2">
    <source>
        <dbReference type="EMBL" id="MBB5404435.1"/>
    </source>
</evidence>
<proteinExistence type="predicted"/>
<protein>
    <submittedName>
        <fullName evidence="2">Uncharacterized protein</fullName>
    </submittedName>
</protein>
<organism evidence="2 3">
    <name type="scientific">Paraburkholderia youngii</name>
    <dbReference type="NCBI Taxonomy" id="2782701"/>
    <lineage>
        <taxon>Bacteria</taxon>
        <taxon>Pseudomonadati</taxon>
        <taxon>Pseudomonadota</taxon>
        <taxon>Betaproteobacteria</taxon>
        <taxon>Burkholderiales</taxon>
        <taxon>Burkholderiaceae</taxon>
        <taxon>Paraburkholderia</taxon>
    </lineage>
</organism>
<comment type="caution">
    <text evidence="2">The sequence shown here is derived from an EMBL/GenBank/DDBJ whole genome shotgun (WGS) entry which is preliminary data.</text>
</comment>
<reference evidence="2 3" key="1">
    <citation type="submission" date="2020-08" db="EMBL/GenBank/DDBJ databases">
        <title>Genomic Encyclopedia of Type Strains, Phase IV (KMG-V): Genome sequencing to study the core and pangenomes of soil and plant-associated prokaryotes.</title>
        <authorList>
            <person name="Whitman W."/>
        </authorList>
    </citation>
    <scope>NUCLEOTIDE SEQUENCE [LARGE SCALE GENOMIC DNA]</scope>
    <source>
        <strain evidence="2 3">JPY162</strain>
    </source>
</reference>
<feature type="region of interest" description="Disordered" evidence="1">
    <location>
        <begin position="42"/>
        <end position="67"/>
    </location>
</feature>
<evidence type="ECO:0000256" key="1">
    <source>
        <dbReference type="SAM" id="MobiDB-lite"/>
    </source>
</evidence>
<sequence>MKVKIEHMAIRGAGIGRKLQERPAITGLPHHLQISRLSFDMFSPPTGVGRSRSTASQPQRPRRHDKC</sequence>
<dbReference type="Proteomes" id="UP000592820">
    <property type="component" value="Unassembled WGS sequence"/>
</dbReference>
<accession>A0A7W8LCD2</accession>